<dbReference type="Gene3D" id="1.10.10.60">
    <property type="entry name" value="Homeodomain-like"/>
    <property type="match status" value="1"/>
</dbReference>
<evidence type="ECO:0000313" key="7">
    <source>
        <dbReference type="Proteomes" id="UP000539372"/>
    </source>
</evidence>
<dbReference type="Pfam" id="PF00440">
    <property type="entry name" value="TetR_N"/>
    <property type="match status" value="1"/>
</dbReference>
<gene>
    <name evidence="6" type="ORF">HH303_11910</name>
</gene>
<proteinExistence type="predicted"/>
<evidence type="ECO:0000259" key="5">
    <source>
        <dbReference type="PROSITE" id="PS50977"/>
    </source>
</evidence>
<dbReference type="SUPFAM" id="SSF48498">
    <property type="entry name" value="Tetracyclin repressor-like, C-terminal domain"/>
    <property type="match status" value="1"/>
</dbReference>
<keyword evidence="2 4" id="KW-0238">DNA-binding</keyword>
<dbReference type="Proteomes" id="UP000539372">
    <property type="component" value="Unassembled WGS sequence"/>
</dbReference>
<dbReference type="RefSeq" id="WP_169625548.1">
    <property type="nucleotide sequence ID" value="NZ_JABBNT010000003.1"/>
</dbReference>
<dbReference type="InterPro" id="IPR023772">
    <property type="entry name" value="DNA-bd_HTH_TetR-type_CS"/>
</dbReference>
<evidence type="ECO:0000256" key="2">
    <source>
        <dbReference type="ARBA" id="ARBA00023125"/>
    </source>
</evidence>
<dbReference type="InterPro" id="IPR036271">
    <property type="entry name" value="Tet_transcr_reg_TetR-rel_C_sf"/>
</dbReference>
<feature type="domain" description="HTH tetR-type" evidence="5">
    <location>
        <begin position="9"/>
        <end position="69"/>
    </location>
</feature>
<feature type="DNA-binding region" description="H-T-H motif" evidence="4">
    <location>
        <begin position="32"/>
        <end position="51"/>
    </location>
</feature>
<accession>A0A7Y0HG16</accession>
<organism evidence="6 7">
    <name type="scientific">Pacificispira spongiicola</name>
    <dbReference type="NCBI Taxonomy" id="2729598"/>
    <lineage>
        <taxon>Bacteria</taxon>
        <taxon>Pseudomonadati</taxon>
        <taxon>Pseudomonadota</taxon>
        <taxon>Alphaproteobacteria</taxon>
        <taxon>Rhodospirillales</taxon>
        <taxon>Rhodospirillaceae</taxon>
        <taxon>Pacificispira</taxon>
    </lineage>
</organism>
<keyword evidence="3" id="KW-0804">Transcription</keyword>
<evidence type="ECO:0000256" key="3">
    <source>
        <dbReference type="ARBA" id="ARBA00023163"/>
    </source>
</evidence>
<dbReference type="Gene3D" id="1.10.357.10">
    <property type="entry name" value="Tetracycline Repressor, domain 2"/>
    <property type="match status" value="1"/>
</dbReference>
<evidence type="ECO:0000256" key="1">
    <source>
        <dbReference type="ARBA" id="ARBA00023015"/>
    </source>
</evidence>
<sequence>MPYPAGHKDKIRAQIVTAARQEMNRTGYQAASIDAIMAAAGLTRGGFYAHFSSKEDLLVEIMKNMQQEPLPLFAGRMKAAAVSPDDSCGAETFIDAYLSPEHRDRVDQGCSVPPLSPEIERSGDKVRGAFDDYARDVARKLTDLKGTPTGEDGIDDATIGMLALCIGGIILSRAVKDEGLSDRILGACRDAAKTL</sequence>
<evidence type="ECO:0000313" key="6">
    <source>
        <dbReference type="EMBL" id="NMM45188.1"/>
    </source>
</evidence>
<evidence type="ECO:0000256" key="4">
    <source>
        <dbReference type="PROSITE-ProRule" id="PRU00335"/>
    </source>
</evidence>
<dbReference type="PRINTS" id="PR00455">
    <property type="entry name" value="HTHTETR"/>
</dbReference>
<keyword evidence="1" id="KW-0805">Transcription regulation</keyword>
<protein>
    <submittedName>
        <fullName evidence="6">TetR/AcrR family transcriptional regulator</fullName>
    </submittedName>
</protein>
<dbReference type="GO" id="GO:0003677">
    <property type="term" value="F:DNA binding"/>
    <property type="evidence" value="ECO:0007669"/>
    <property type="project" value="UniProtKB-UniRule"/>
</dbReference>
<comment type="caution">
    <text evidence="6">The sequence shown here is derived from an EMBL/GenBank/DDBJ whole genome shotgun (WGS) entry which is preliminary data.</text>
</comment>
<dbReference type="PROSITE" id="PS01081">
    <property type="entry name" value="HTH_TETR_1"/>
    <property type="match status" value="1"/>
</dbReference>
<dbReference type="SUPFAM" id="SSF46689">
    <property type="entry name" value="Homeodomain-like"/>
    <property type="match status" value="1"/>
</dbReference>
<dbReference type="EMBL" id="JABBNT010000003">
    <property type="protein sequence ID" value="NMM45188.1"/>
    <property type="molecule type" value="Genomic_DNA"/>
</dbReference>
<name>A0A7Y0HG16_9PROT</name>
<reference evidence="6 7" key="1">
    <citation type="submission" date="2020-04" db="EMBL/GenBank/DDBJ databases">
        <title>Rhodospirillaceae bacterium KN72 isolated from deep sea.</title>
        <authorList>
            <person name="Zhang D.-C."/>
        </authorList>
    </citation>
    <scope>NUCLEOTIDE SEQUENCE [LARGE SCALE GENOMIC DNA]</scope>
    <source>
        <strain evidence="6 7">KN72</strain>
    </source>
</reference>
<dbReference type="InterPro" id="IPR009057">
    <property type="entry name" value="Homeodomain-like_sf"/>
</dbReference>
<dbReference type="InterPro" id="IPR001647">
    <property type="entry name" value="HTH_TetR"/>
</dbReference>
<dbReference type="AlphaFoldDB" id="A0A7Y0HG16"/>
<dbReference type="PROSITE" id="PS50977">
    <property type="entry name" value="HTH_TETR_2"/>
    <property type="match status" value="1"/>
</dbReference>
<dbReference type="PANTHER" id="PTHR47506:SF7">
    <property type="entry name" value="TRANSCRIPTIONAL REGULATORY PROTEIN"/>
    <property type="match status" value="1"/>
</dbReference>
<keyword evidence="7" id="KW-1185">Reference proteome</keyword>
<dbReference type="PANTHER" id="PTHR47506">
    <property type="entry name" value="TRANSCRIPTIONAL REGULATORY PROTEIN"/>
    <property type="match status" value="1"/>
</dbReference>